<feature type="non-terminal residue" evidence="1">
    <location>
        <position position="1"/>
    </location>
</feature>
<evidence type="ECO:0000313" key="1">
    <source>
        <dbReference type="EMBL" id="CAL4122399.1"/>
    </source>
</evidence>
<feature type="non-terminal residue" evidence="1">
    <location>
        <position position="228"/>
    </location>
</feature>
<dbReference type="AlphaFoldDB" id="A0AAV2RBB2"/>
<name>A0AAV2RBB2_MEGNR</name>
<organism evidence="1 2">
    <name type="scientific">Meganyctiphanes norvegica</name>
    <name type="common">Northern krill</name>
    <name type="synonym">Thysanopoda norvegica</name>
    <dbReference type="NCBI Taxonomy" id="48144"/>
    <lineage>
        <taxon>Eukaryota</taxon>
        <taxon>Metazoa</taxon>
        <taxon>Ecdysozoa</taxon>
        <taxon>Arthropoda</taxon>
        <taxon>Crustacea</taxon>
        <taxon>Multicrustacea</taxon>
        <taxon>Malacostraca</taxon>
        <taxon>Eumalacostraca</taxon>
        <taxon>Eucarida</taxon>
        <taxon>Euphausiacea</taxon>
        <taxon>Euphausiidae</taxon>
        <taxon>Meganyctiphanes</taxon>
    </lineage>
</organism>
<keyword evidence="2" id="KW-1185">Reference proteome</keyword>
<protein>
    <submittedName>
        <fullName evidence="1">Uncharacterized protein</fullName>
    </submittedName>
</protein>
<dbReference type="EMBL" id="CAXKWB010020083">
    <property type="protein sequence ID" value="CAL4122399.1"/>
    <property type="molecule type" value="Genomic_DNA"/>
</dbReference>
<reference evidence="1 2" key="1">
    <citation type="submission" date="2024-05" db="EMBL/GenBank/DDBJ databases">
        <authorList>
            <person name="Wallberg A."/>
        </authorList>
    </citation>
    <scope>NUCLEOTIDE SEQUENCE [LARGE SCALE GENOMIC DNA]</scope>
</reference>
<evidence type="ECO:0000313" key="2">
    <source>
        <dbReference type="Proteomes" id="UP001497623"/>
    </source>
</evidence>
<sequence>LSVVVAAAVAQEAFIKKNDFSKAMVSCFGEDAYHTYAHKLKAAIMECMAELHEHYHKNEHDDSTQSKGDTRQHYKRDALYDDKIVKKMAMKVEQKVNTLLCVLRKFEYVDNATNILYDNMKRDVKMITGLDSNLKEDLLKAVDHCKAAAMCIEDSNTGMPADIKQILSFLKCEKKTRMDACMKADLRKHIAEFDLSVFNSEADEDAKVEKLLYVLWGADPGNDPLNLL</sequence>
<proteinExistence type="predicted"/>
<gene>
    <name evidence="1" type="ORF">MNOR_LOCUS23121</name>
</gene>
<comment type="caution">
    <text evidence="1">The sequence shown here is derived from an EMBL/GenBank/DDBJ whole genome shotgun (WGS) entry which is preliminary data.</text>
</comment>
<dbReference type="Proteomes" id="UP001497623">
    <property type="component" value="Unassembled WGS sequence"/>
</dbReference>
<accession>A0AAV2RBB2</accession>